<gene>
    <name evidence="1" type="ORF">IJ22_19490</name>
</gene>
<dbReference type="AlphaFoldDB" id="A0A0U2VFQ3"/>
<dbReference type="RefSeq" id="WP_062408626.1">
    <property type="nucleotide sequence ID" value="NZ_CP013652.1"/>
</dbReference>
<accession>A0A0U2VFQ3</accession>
<sequence length="108" mass="12948">MKKYYDHINKIKYDYSASDETIEKEIQVLIQRLHDEQHMSMVRSIVGDTEIIIIKQIHEDSREYLRISVNRNREELLMRLSDFNLLFNTNIPSSLPESECEECNKKNE</sequence>
<dbReference type="EMBL" id="CP013652">
    <property type="protein sequence ID" value="ALS22323.1"/>
    <property type="molecule type" value="Genomic_DNA"/>
</dbReference>
<dbReference type="Proteomes" id="UP000061660">
    <property type="component" value="Chromosome"/>
</dbReference>
<dbReference type="KEGG" id="pnp:IJ22_19490"/>
<proteinExistence type="predicted"/>
<dbReference type="STRING" id="162209.IJ22_19490"/>
<name>A0A0U2VFQ3_9BACL</name>
<organism evidence="1 2">
    <name type="scientific">Paenibacillus naphthalenovorans</name>
    <dbReference type="NCBI Taxonomy" id="162209"/>
    <lineage>
        <taxon>Bacteria</taxon>
        <taxon>Bacillati</taxon>
        <taxon>Bacillota</taxon>
        <taxon>Bacilli</taxon>
        <taxon>Bacillales</taxon>
        <taxon>Paenibacillaceae</taxon>
        <taxon>Paenibacillus</taxon>
    </lineage>
</organism>
<evidence type="ECO:0000313" key="1">
    <source>
        <dbReference type="EMBL" id="ALS22323.1"/>
    </source>
</evidence>
<protein>
    <submittedName>
        <fullName evidence="1">Uncharacterized protein</fullName>
    </submittedName>
</protein>
<reference evidence="2" key="1">
    <citation type="submission" date="2015-12" db="EMBL/GenBank/DDBJ databases">
        <title>Complete genome sequences of two moderately thermophilic Paenibacillus species.</title>
        <authorList>
            <person name="Butler R.III."/>
            <person name="Wang J."/>
            <person name="Stark B.C."/>
            <person name="Pombert J.-F."/>
        </authorList>
    </citation>
    <scope>NUCLEOTIDE SEQUENCE [LARGE SCALE GENOMIC DNA]</scope>
    <source>
        <strain evidence="2">32O-Y</strain>
    </source>
</reference>
<dbReference type="PATRIC" id="fig|162209.4.peg.2064"/>
<evidence type="ECO:0000313" key="2">
    <source>
        <dbReference type="Proteomes" id="UP000061660"/>
    </source>
</evidence>
<reference evidence="1 2" key="2">
    <citation type="journal article" date="2016" name="Genome Announc.">
        <title>Complete Genome Sequences of Two Interactive Moderate Thermophiles, Paenibacillus napthalenovorans 32O-Y and Paenibacillus sp. 32O-W.</title>
        <authorList>
            <person name="Butler R.R.III."/>
            <person name="Wang J."/>
            <person name="Stark B.C."/>
            <person name="Pombert J.F."/>
        </authorList>
    </citation>
    <scope>NUCLEOTIDE SEQUENCE [LARGE SCALE GENOMIC DNA]</scope>
    <source>
        <strain evidence="1 2">32O-Y</strain>
    </source>
</reference>
<keyword evidence="2" id="KW-1185">Reference proteome</keyword>